<feature type="signal peptide" evidence="1">
    <location>
        <begin position="1"/>
        <end position="20"/>
    </location>
</feature>
<comment type="caution">
    <text evidence="2">The sequence shown here is derived from an EMBL/GenBank/DDBJ whole genome shotgun (WGS) entry which is preliminary data.</text>
</comment>
<accession>A0ABW2DGB5</accession>
<protein>
    <recommendedName>
        <fullName evidence="4">Secreted protein</fullName>
    </recommendedName>
</protein>
<evidence type="ECO:0008006" key="4">
    <source>
        <dbReference type="Google" id="ProtNLM"/>
    </source>
</evidence>
<keyword evidence="3" id="KW-1185">Reference proteome</keyword>
<sequence>MRAAFCLIFSFFIATGNTFAQDTTIDSKLLRLKGLPLIADKSSIVKTYGRPLKVDQPNYECGFYSHDSIQYFQLWYKHLNFIGNDEEKYILENIKFHLNSSLSLEYGHWKLNSKLTKTAFVQIFGISELDSFTDRKNGVTEILMFFNNSDDGMIFSFKDDHLIEATYWSPC</sequence>
<gene>
    <name evidence="2" type="ORF">ACFQHR_03620</name>
</gene>
<evidence type="ECO:0000313" key="2">
    <source>
        <dbReference type="EMBL" id="MFC6996695.1"/>
    </source>
</evidence>
<dbReference type="RefSeq" id="WP_066622296.1">
    <property type="nucleotide sequence ID" value="NZ_JBHSYQ010000003.1"/>
</dbReference>
<dbReference type="EMBL" id="JBHSYQ010000003">
    <property type="protein sequence ID" value="MFC6996695.1"/>
    <property type="molecule type" value="Genomic_DNA"/>
</dbReference>
<dbReference type="Proteomes" id="UP001596405">
    <property type="component" value="Unassembled WGS sequence"/>
</dbReference>
<proteinExistence type="predicted"/>
<organism evidence="2 3">
    <name type="scientific">Rufibacter roseus</name>
    <dbReference type="NCBI Taxonomy" id="1567108"/>
    <lineage>
        <taxon>Bacteria</taxon>
        <taxon>Pseudomonadati</taxon>
        <taxon>Bacteroidota</taxon>
        <taxon>Cytophagia</taxon>
        <taxon>Cytophagales</taxon>
        <taxon>Hymenobacteraceae</taxon>
        <taxon>Rufibacter</taxon>
    </lineage>
</organism>
<evidence type="ECO:0000313" key="3">
    <source>
        <dbReference type="Proteomes" id="UP001596405"/>
    </source>
</evidence>
<keyword evidence="1" id="KW-0732">Signal</keyword>
<reference evidence="3" key="1">
    <citation type="journal article" date="2019" name="Int. J. Syst. Evol. Microbiol.">
        <title>The Global Catalogue of Microorganisms (GCM) 10K type strain sequencing project: providing services to taxonomists for standard genome sequencing and annotation.</title>
        <authorList>
            <consortium name="The Broad Institute Genomics Platform"/>
            <consortium name="The Broad Institute Genome Sequencing Center for Infectious Disease"/>
            <person name="Wu L."/>
            <person name="Ma J."/>
        </authorList>
    </citation>
    <scope>NUCLEOTIDE SEQUENCE [LARGE SCALE GENOMIC DNA]</scope>
    <source>
        <strain evidence="3">CGMCC 4.7393</strain>
    </source>
</reference>
<evidence type="ECO:0000256" key="1">
    <source>
        <dbReference type="SAM" id="SignalP"/>
    </source>
</evidence>
<name>A0ABW2DGB5_9BACT</name>
<feature type="chain" id="PRO_5046007390" description="Secreted protein" evidence="1">
    <location>
        <begin position="21"/>
        <end position="171"/>
    </location>
</feature>